<gene>
    <name evidence="7" type="ORF">GNE12_05670</name>
</gene>
<dbReference type="CDD" id="cd08953">
    <property type="entry name" value="KR_2_SDR_x"/>
    <property type="match status" value="1"/>
</dbReference>
<dbReference type="InterPro" id="IPR009081">
    <property type="entry name" value="PP-bd_ACP"/>
</dbReference>
<dbReference type="PROSITE" id="PS00606">
    <property type="entry name" value="KS3_1"/>
    <property type="match status" value="2"/>
</dbReference>
<feature type="domain" description="Carrier" evidence="5">
    <location>
        <begin position="1473"/>
        <end position="1547"/>
    </location>
</feature>
<dbReference type="InterPro" id="IPR050091">
    <property type="entry name" value="PKS_NRPS_Biosynth_Enz"/>
</dbReference>
<dbReference type="InterPro" id="IPR020806">
    <property type="entry name" value="PKS_PP-bd"/>
</dbReference>
<dbReference type="SMART" id="SM00827">
    <property type="entry name" value="PKS_AT"/>
    <property type="match status" value="1"/>
</dbReference>
<feature type="region of interest" description="Disordered" evidence="4">
    <location>
        <begin position="1569"/>
        <end position="1589"/>
    </location>
</feature>
<dbReference type="InterPro" id="IPR049490">
    <property type="entry name" value="C883_1060-like_KR_N"/>
</dbReference>
<dbReference type="InterPro" id="IPR036736">
    <property type="entry name" value="ACP-like_sf"/>
</dbReference>
<evidence type="ECO:0000259" key="6">
    <source>
        <dbReference type="PROSITE" id="PS52004"/>
    </source>
</evidence>
<dbReference type="InterPro" id="IPR013968">
    <property type="entry name" value="PKS_KR"/>
</dbReference>
<dbReference type="Pfam" id="PF08659">
    <property type="entry name" value="KR"/>
    <property type="match status" value="1"/>
</dbReference>
<keyword evidence="8" id="KW-1185">Reference proteome</keyword>
<dbReference type="Gene3D" id="1.10.1200.10">
    <property type="entry name" value="ACP-like"/>
    <property type="match status" value="1"/>
</dbReference>
<dbReference type="GeneID" id="58726790"/>
<dbReference type="CDD" id="cd00833">
    <property type="entry name" value="PKS"/>
    <property type="match status" value="2"/>
</dbReference>
<dbReference type="Pfam" id="PF21394">
    <property type="entry name" value="Beta-ketacyl_N"/>
    <property type="match status" value="1"/>
</dbReference>
<dbReference type="Gene3D" id="1.10.1240.100">
    <property type="match status" value="1"/>
</dbReference>
<dbReference type="InterPro" id="IPR057326">
    <property type="entry name" value="KR_dom"/>
</dbReference>
<dbReference type="SMART" id="SM00822">
    <property type="entry name" value="PKS_KR"/>
    <property type="match status" value="1"/>
</dbReference>
<dbReference type="SMART" id="SM00823">
    <property type="entry name" value="PKS_PP"/>
    <property type="match status" value="1"/>
</dbReference>
<feature type="domain" description="Ketosynthase family 3 (KS3)" evidence="6">
    <location>
        <begin position="1595"/>
        <end position="2054"/>
    </location>
</feature>
<dbReference type="PROSITE" id="PS52004">
    <property type="entry name" value="KS3_2"/>
    <property type="match status" value="2"/>
</dbReference>
<dbReference type="InterPro" id="IPR016039">
    <property type="entry name" value="Thiolase-like"/>
</dbReference>
<reference evidence="7 8" key="1">
    <citation type="submission" date="2019-11" db="EMBL/GenBank/DDBJ databases">
        <title>Comparison of genomes from free-living endosymbiotic cyanobacteria isolated from Azolla.</title>
        <authorList>
            <person name="Thiel T."/>
            <person name="Pratte B."/>
        </authorList>
    </citation>
    <scope>NUCLEOTIDE SEQUENCE [LARGE SCALE GENOMIC DNA]</scope>
    <source>
        <strain evidence="7 8">N2B</strain>
    </source>
</reference>
<dbReference type="InterPro" id="IPR032821">
    <property type="entry name" value="PKS_assoc"/>
</dbReference>
<evidence type="ECO:0000313" key="7">
    <source>
        <dbReference type="EMBL" id="MBC1301401.1"/>
    </source>
</evidence>
<dbReference type="SUPFAM" id="SSF47336">
    <property type="entry name" value="ACP-like"/>
    <property type="match status" value="1"/>
</dbReference>
<dbReference type="PROSITE" id="PS00012">
    <property type="entry name" value="PHOSPHOPANTETHEINE"/>
    <property type="match status" value="1"/>
</dbReference>
<dbReference type="InterPro" id="IPR006162">
    <property type="entry name" value="Ppantetheine_attach_site"/>
</dbReference>
<dbReference type="InterPro" id="IPR001227">
    <property type="entry name" value="Ac_transferase_dom_sf"/>
</dbReference>
<keyword evidence="3" id="KW-0808">Transferase</keyword>
<dbReference type="InterPro" id="IPR020841">
    <property type="entry name" value="PKS_Beta-ketoAc_synthase_dom"/>
</dbReference>
<sequence length="2551" mass="278765">MSHTSDINQLSPLQRSVLALKEMRAKLDAVENAKTAPIAIIGMNCRFPGGADYPEKFWELLHNGVDTITEVPADRWDVDEYYNANPNTLGKIYTRYGGFIKQVDQFDPHFFGLSPLEAASMDPQHRLLLEVGWEAIENAGQSPEELNGSQTGVFMGLFMEDYSRFNLYSGDHHRIDAYSSLGNARSIAIGRLAYVLGLQGPVMQLDTACSSSLLAVHLACQSLRSGECNMALAGGVNLILAPEASIGLSRMRALAPDGRCKTFDAKADGYVRGEGCGIVVLKRLSDAIANNDNILAVVRGSAVNHDGASSGLTVPNGLAQEKLINQALTNAKVAPEQISYVETHGTGTSLGDPIEVRALGSVLCQGRSPEQPLLIGSVKTQLGHLESAAGVASLMKVVLALQNAEIPPHLHLQQPSPHIPWDKLAVAVPTKPTPWPAVNGKRLAGVSSFGMSGTNAHLIIEEAPELKLELPKTERPLHLLSLSAKTEAALLAMASRYESFLTSHPETSLADICFTANTGRSHFEHRLAVVAASNADLREQLTAFASQKQTSTSVSGQVQKKRSKVVFLFTGQGSQYVEMGRQLYETQPTFRKTLDRCDEILRPYLQQPLLSVLYPTSDVTSPLNETAYTQPALFALEYSLAEMWKSWGIVPDAVMGHSVGEYVAACVAGVFSLEDGLKLIAERGRLIQSLPQNGMMAAVFTNEARMNGILAAYTGQVAIAGINGPENIVISGAREAVQSVLKELATQGINAQPLQVSHAFHSPLMASILDPFEQIASSVQFQAPRIPLISNLTGQILKPNEIPHAAYWRQHLREGVRFYAGIKTLHEQGYEIFVEMGPSTTLVGMGKRCLPEGAGTWLTSLKKGQPDWSQLLASLSELYIRGIKINWTAFDQGYQRRRLALPTYPFQRQRYWVENLSPNLSPTRREALNSPPSLQGKGAGGLGFTSAIPPKALPKIPLSVPSNWFHSWQWTPEVLSQSQDIPSGAILIFSDRHQVGENLAKLFDAKKYTTYFVTPGESFTQTAGHFTINPASVADYEQLIQNIKAQGVTVTAAVHLWNYSLWATSPEQLLENDRLLNERVYSLLFLTQALVKHYPASPLNFLVVTQGAYPISPNDSLHGVHQSMAGVLAQVVAQENPQIQAKVVDFNQDVYLPEKLADILFQEMKATPTGEGIVAIRDGQRLSRTLAKINVPTENNSLPLSAGETWLITGGTSAVGTEIALAMVRQVPINLVLTGRHPLPPKQEWQSASHDASTQQRIQAIQQLEQLGATVMYQAVDVTDALGMKQLIESIKSRFGNLDGVIHAAGAVDHSTFKLLQKQPASVTKVLAPKVQGTIILDTVTRNEPLKYFVLLSSVSASKAEWGTGMGDYAAANTFLDSYAIYRTQHGGQGRSLALNYSLWSDRGMGALLGASTLLMVRSKGLNPLEPEPAANAFIQALSLDASPVIHIIDLIAQATPEIAPKSSASQSQAKPRNLRQLVREVLLQHLRIPEAQVEGHKTFQEMGLDSVGTVEVVQHLGTTLGEELFPTLLFEYQTPDDLVDYLQSKYGYSVKTSTSAMDYAPPLVIAPEETSSPQTEKSAPPNVAPQEKYQDVPEQDIAIIGMACKIPGADNLEQYWDLLNAGRSVIQDVPQDRWFNQHYFEAKGNSPQAKISKRGCFVNSPFDFDPMFFGISPKEATAMDPQQRLFLELSMQALQQAGYGGKYRPDNIGVFVGCGQNTYIEHFTNYQYYEELRQRLQESSWFDHLPAEDRQHLLKTLSQVLQPSEILPESAAGNEVNELAARVSHCLNLKGPSMAVSTACSSSLVALHIACESLRSGQTGMAIVGGVNLNLSPSPFTFLRKAQALSLSGTCYPFDRRANGIVLGEGAGVLIIKPLKQALADGDLIHAVIKGSAVNNDGHSQGITAPNPKGQAEAIRQAYNSCGVDPRTISYIETHGTGTLLGDPVEVEGMTKAFRSFTDEKGFCTIGSVKSSIGHLLSASGIVSLIKVVLAMQHGKIPQTVGFEEPNPHINFADTPFTVAGKSIPWSPNGNPLRAGVNGFGFGGTNCHVILEESPVAANLQSQVTSSAPDLLCLTARNQQALQEVARQLRQHIIHHPEQESSQICFTQNNAQKELPYKAALVVNDRQHLLNYLEAICSAQTPADIYTGRANPQRTTPFHLILDGTSAIAPAEIETLGQRFPQFQVAYNSVRAGFHEMSEQAHIFAVQYAWGRLLMSLELQPTSLLVEKTGILAGATLRGMLTLEQAIALLLQIEGEKGLSVHDVSAKEQSASTWTCPLVTSQGIFSHADTISTDQLLALVQVSEQLNVDVCQDVISKESVYLHLGDSFALKEQLASLDELGVWIYLNKRQPVVERVLTSLARSYVAGIRFNSIPLFPQGLRRVLLPTYPFERKTYRVSLVDHTQENQATSIPAAELLPPRPESKHQLTVAQTRLLPIEQLSPLTDNQRQSSYAKLTEDLKIVDNRQQPRLVPMEQLSPLTDSQRQSSYAKLIEDLKIVDNRQQPRHPVAVTQNRLLPMEQLSPLTDSQRQSSYIKLAQDLQKFGKSVIGH</sequence>
<dbReference type="RefSeq" id="WP_011320676.1">
    <property type="nucleotide sequence ID" value="NZ_JACKZP010000013.1"/>
</dbReference>
<dbReference type="PROSITE" id="PS50075">
    <property type="entry name" value="CARRIER"/>
    <property type="match status" value="1"/>
</dbReference>
<evidence type="ECO:0000313" key="8">
    <source>
        <dbReference type="Proteomes" id="UP000570851"/>
    </source>
</evidence>
<organism evidence="7 8">
    <name type="scientific">Trichormus variabilis N2B</name>
    <dbReference type="NCBI Taxonomy" id="2681315"/>
    <lineage>
        <taxon>Bacteria</taxon>
        <taxon>Bacillati</taxon>
        <taxon>Cyanobacteriota</taxon>
        <taxon>Cyanophyceae</taxon>
        <taxon>Nostocales</taxon>
        <taxon>Nostocaceae</taxon>
        <taxon>Trichormus</taxon>
    </lineage>
</organism>
<dbReference type="InterPro" id="IPR014030">
    <property type="entry name" value="Ketoacyl_synth_N"/>
</dbReference>
<evidence type="ECO:0000256" key="4">
    <source>
        <dbReference type="SAM" id="MobiDB-lite"/>
    </source>
</evidence>
<dbReference type="EMBL" id="JACKZP010000013">
    <property type="protein sequence ID" value="MBC1301401.1"/>
    <property type="molecule type" value="Genomic_DNA"/>
</dbReference>
<dbReference type="SUPFAM" id="SSF53901">
    <property type="entry name" value="Thiolase-like"/>
    <property type="match status" value="2"/>
</dbReference>
<protein>
    <submittedName>
        <fullName evidence="7">Type I polyketide synthase</fullName>
    </submittedName>
</protein>
<evidence type="ECO:0000256" key="2">
    <source>
        <dbReference type="ARBA" id="ARBA00022553"/>
    </source>
</evidence>
<name>A0ABR6S4S9_ANAVA</name>
<evidence type="ECO:0000259" key="5">
    <source>
        <dbReference type="PROSITE" id="PS50075"/>
    </source>
</evidence>
<dbReference type="Proteomes" id="UP000570851">
    <property type="component" value="Unassembled WGS sequence"/>
</dbReference>
<dbReference type="InterPro" id="IPR014043">
    <property type="entry name" value="Acyl_transferase_dom"/>
</dbReference>
<accession>A0ABR6S4S9</accession>
<keyword evidence="1" id="KW-0596">Phosphopantetheine</keyword>
<dbReference type="SUPFAM" id="SSF51735">
    <property type="entry name" value="NAD(P)-binding Rossmann-fold domains"/>
    <property type="match status" value="2"/>
</dbReference>
<feature type="domain" description="Ketosynthase family 3 (KS3)" evidence="6">
    <location>
        <begin position="35"/>
        <end position="462"/>
    </location>
</feature>
<dbReference type="Gene3D" id="3.40.47.10">
    <property type="match status" value="3"/>
</dbReference>
<dbReference type="Pfam" id="PF00698">
    <property type="entry name" value="Acyl_transf_1"/>
    <property type="match status" value="1"/>
</dbReference>
<dbReference type="InterPro" id="IPR016036">
    <property type="entry name" value="Malonyl_transacylase_ACP-bd"/>
</dbReference>
<dbReference type="PANTHER" id="PTHR43775:SF37">
    <property type="entry name" value="SI:DKEY-61P9.11"/>
    <property type="match status" value="1"/>
</dbReference>
<proteinExistence type="predicted"/>
<dbReference type="SUPFAM" id="SSF52151">
    <property type="entry name" value="FabD/lysophospholipase-like"/>
    <property type="match status" value="1"/>
</dbReference>
<keyword evidence="2" id="KW-0597">Phosphoprotein</keyword>
<evidence type="ECO:0000256" key="1">
    <source>
        <dbReference type="ARBA" id="ARBA00022450"/>
    </source>
</evidence>
<dbReference type="SMART" id="SM01294">
    <property type="entry name" value="PKS_PP_betabranch"/>
    <property type="match status" value="1"/>
</dbReference>
<dbReference type="SUPFAM" id="SSF55048">
    <property type="entry name" value="Probable ACP-binding domain of malonyl-CoA ACP transacylase"/>
    <property type="match status" value="1"/>
</dbReference>
<dbReference type="InterPro" id="IPR016035">
    <property type="entry name" value="Acyl_Trfase/lysoPLipase"/>
</dbReference>
<dbReference type="Pfam" id="PF16197">
    <property type="entry name" value="KAsynt_C_assoc"/>
    <property type="match status" value="1"/>
</dbReference>
<dbReference type="SMART" id="SM00825">
    <property type="entry name" value="PKS_KS"/>
    <property type="match status" value="2"/>
</dbReference>
<dbReference type="InterPro" id="IPR018201">
    <property type="entry name" value="Ketoacyl_synth_AS"/>
</dbReference>
<dbReference type="Gene3D" id="3.30.70.3290">
    <property type="match status" value="2"/>
</dbReference>
<dbReference type="Gene3D" id="3.40.366.10">
    <property type="entry name" value="Malonyl-Coenzyme A Acyl Carrier Protein, domain 2"/>
    <property type="match status" value="1"/>
</dbReference>
<dbReference type="Gene3D" id="3.40.50.720">
    <property type="entry name" value="NAD(P)-binding Rossmann-like Domain"/>
    <property type="match status" value="1"/>
</dbReference>
<dbReference type="Pfam" id="PF02801">
    <property type="entry name" value="Ketoacyl-synt_C"/>
    <property type="match status" value="2"/>
</dbReference>
<dbReference type="InterPro" id="IPR014031">
    <property type="entry name" value="Ketoacyl_synth_C"/>
</dbReference>
<dbReference type="PANTHER" id="PTHR43775">
    <property type="entry name" value="FATTY ACID SYNTHASE"/>
    <property type="match status" value="1"/>
</dbReference>
<dbReference type="Pfam" id="PF00109">
    <property type="entry name" value="ketoacyl-synt"/>
    <property type="match status" value="2"/>
</dbReference>
<comment type="caution">
    <text evidence="7">The sequence shown here is derived from an EMBL/GenBank/DDBJ whole genome shotgun (WGS) entry which is preliminary data.</text>
</comment>
<evidence type="ECO:0000256" key="3">
    <source>
        <dbReference type="ARBA" id="ARBA00022679"/>
    </source>
</evidence>
<dbReference type="InterPro" id="IPR036291">
    <property type="entry name" value="NAD(P)-bd_dom_sf"/>
</dbReference>
<dbReference type="Pfam" id="PF22621">
    <property type="entry name" value="CurL-like_PKS_C"/>
    <property type="match status" value="1"/>
</dbReference>
<dbReference type="Pfam" id="PF00550">
    <property type="entry name" value="PP-binding"/>
    <property type="match status" value="1"/>
</dbReference>